<dbReference type="Gene3D" id="3.30.200.20">
    <property type="entry name" value="Phosphorylase Kinase, domain 1"/>
    <property type="match status" value="1"/>
</dbReference>
<name>A0A3L7AIV1_9MICO</name>
<dbReference type="SUPFAM" id="SSF56112">
    <property type="entry name" value="Protein kinase-like (PK-like)"/>
    <property type="match status" value="1"/>
</dbReference>
<dbReference type="Gene3D" id="1.10.510.10">
    <property type="entry name" value="Transferase(Phosphotransferase) domain 1"/>
    <property type="match status" value="1"/>
</dbReference>
<gene>
    <name evidence="2" type="ORF">D9V34_15240</name>
</gene>
<evidence type="ECO:0000259" key="1">
    <source>
        <dbReference type="PROSITE" id="PS50011"/>
    </source>
</evidence>
<dbReference type="EMBL" id="RCUY01000014">
    <property type="protein sequence ID" value="RLP79895.1"/>
    <property type="molecule type" value="Genomic_DNA"/>
</dbReference>
<sequence>MGRLGVGLRADVQAMVSQIPGASMSVLSERRALVGKIMVNREERFVLKAGASSVESIAREWKTISKLGDAQNRRRVAFRDSRNGRVALLRWVDGEDLSSALRRHPERLLPLLAAARAELVDTHHSGAFHGDIQPAHLRVRGTRIRLIDFGEAGNAGLYGGGLVYYAAPENAAMLLENERATRGPEEDWHALIASFAAATIGAHPVTLTATHPSFRDKMLAVRRRSFAPPPAQSTPEVRALFGLLSVEPEDRQPGLASLLARYERTS</sequence>
<protein>
    <recommendedName>
        <fullName evidence="1">Protein kinase domain-containing protein</fullName>
    </recommendedName>
</protein>
<accession>A0A3L7AIV1</accession>
<dbReference type="GO" id="GO:0005524">
    <property type="term" value="F:ATP binding"/>
    <property type="evidence" value="ECO:0007669"/>
    <property type="project" value="InterPro"/>
</dbReference>
<evidence type="ECO:0000313" key="2">
    <source>
        <dbReference type="EMBL" id="RLP79895.1"/>
    </source>
</evidence>
<comment type="caution">
    <text evidence="2">The sequence shown here is derived from an EMBL/GenBank/DDBJ whole genome shotgun (WGS) entry which is preliminary data.</text>
</comment>
<dbReference type="AlphaFoldDB" id="A0A3L7AIV1"/>
<keyword evidence="3" id="KW-1185">Reference proteome</keyword>
<dbReference type="GO" id="GO:0004672">
    <property type="term" value="F:protein kinase activity"/>
    <property type="evidence" value="ECO:0007669"/>
    <property type="project" value="InterPro"/>
</dbReference>
<dbReference type="InterPro" id="IPR011009">
    <property type="entry name" value="Kinase-like_dom_sf"/>
</dbReference>
<dbReference type="PROSITE" id="PS50011">
    <property type="entry name" value="PROTEIN_KINASE_DOM"/>
    <property type="match status" value="1"/>
</dbReference>
<proteinExistence type="predicted"/>
<dbReference type="InterPro" id="IPR000719">
    <property type="entry name" value="Prot_kinase_dom"/>
</dbReference>
<reference evidence="2 3" key="1">
    <citation type="submission" date="2018-10" db="EMBL/GenBank/DDBJ databases">
        <authorList>
            <person name="Li J."/>
        </authorList>
    </citation>
    <scope>NUCLEOTIDE SEQUENCE [LARGE SCALE GENOMIC DNA]</scope>
    <source>
        <strain evidence="2 3">JCM 11654</strain>
    </source>
</reference>
<feature type="domain" description="Protein kinase" evidence="1">
    <location>
        <begin position="1"/>
        <end position="265"/>
    </location>
</feature>
<evidence type="ECO:0000313" key="3">
    <source>
        <dbReference type="Proteomes" id="UP000269438"/>
    </source>
</evidence>
<dbReference type="Proteomes" id="UP000269438">
    <property type="component" value="Unassembled WGS sequence"/>
</dbReference>
<organism evidence="2 3">
    <name type="scientific">Mycetocola lacteus</name>
    <dbReference type="NCBI Taxonomy" id="76637"/>
    <lineage>
        <taxon>Bacteria</taxon>
        <taxon>Bacillati</taxon>
        <taxon>Actinomycetota</taxon>
        <taxon>Actinomycetes</taxon>
        <taxon>Micrococcales</taxon>
        <taxon>Microbacteriaceae</taxon>
        <taxon>Mycetocola</taxon>
    </lineage>
</organism>